<keyword evidence="2" id="KW-1185">Reference proteome</keyword>
<accession>A0ABV5D0X7</accession>
<organism evidence="1 2">
    <name type="scientific">Polymorphospora lycopeni</name>
    <dbReference type="NCBI Taxonomy" id="3140240"/>
    <lineage>
        <taxon>Bacteria</taxon>
        <taxon>Bacillati</taxon>
        <taxon>Actinomycetota</taxon>
        <taxon>Actinomycetes</taxon>
        <taxon>Micromonosporales</taxon>
        <taxon>Micromonosporaceae</taxon>
        <taxon>Polymorphospora</taxon>
    </lineage>
</organism>
<evidence type="ECO:0000313" key="1">
    <source>
        <dbReference type="EMBL" id="MFB6397918.1"/>
    </source>
</evidence>
<dbReference type="Proteomes" id="UP001582793">
    <property type="component" value="Unassembled WGS sequence"/>
</dbReference>
<evidence type="ECO:0008006" key="3">
    <source>
        <dbReference type="Google" id="ProtNLM"/>
    </source>
</evidence>
<dbReference type="EMBL" id="JBCGDC010000180">
    <property type="protein sequence ID" value="MFB6397918.1"/>
    <property type="molecule type" value="Genomic_DNA"/>
</dbReference>
<dbReference type="RefSeq" id="WP_375736843.1">
    <property type="nucleotide sequence ID" value="NZ_JBCGDC010000180.1"/>
</dbReference>
<dbReference type="PROSITE" id="PS51257">
    <property type="entry name" value="PROKAR_LIPOPROTEIN"/>
    <property type="match status" value="1"/>
</dbReference>
<reference evidence="1 2" key="1">
    <citation type="submission" date="2024-04" db="EMBL/GenBank/DDBJ databases">
        <title>Polymorphospora sp. isolated from Baiyangdian Lake in Xiong'an New Area.</title>
        <authorList>
            <person name="Zhang X."/>
            <person name="Liu J."/>
        </authorList>
    </citation>
    <scope>NUCLEOTIDE SEQUENCE [LARGE SCALE GENOMIC DNA]</scope>
    <source>
        <strain evidence="1 2">2-325</strain>
    </source>
</reference>
<proteinExistence type="predicted"/>
<comment type="caution">
    <text evidence="1">The sequence shown here is derived from an EMBL/GenBank/DDBJ whole genome shotgun (WGS) entry which is preliminary data.</text>
</comment>
<gene>
    <name evidence="1" type="ORF">AAFH96_33260</name>
</gene>
<sequence length="129" mass="14310">MRRAAALVTVVLLLGGCGLVREEKVTHTIDYSLTLEGDGALWGIEFHYRDNGNRIEERVSLPAWEHRVVVESPPARVAEVMGQPELREFMRNRPGRPATPRTTCTIHVDGRKVAENTGTIAHCQALVGQ</sequence>
<protein>
    <recommendedName>
        <fullName evidence="3">Lipoprotein</fullName>
    </recommendedName>
</protein>
<evidence type="ECO:0000313" key="2">
    <source>
        <dbReference type="Proteomes" id="UP001582793"/>
    </source>
</evidence>
<name>A0ABV5D0X7_9ACTN</name>